<dbReference type="PANTHER" id="PTHR11783">
    <property type="entry name" value="SULFOTRANSFERASE SULT"/>
    <property type="match status" value="1"/>
</dbReference>
<keyword evidence="6" id="KW-1185">Reference proteome</keyword>
<reference evidence="5 6" key="1">
    <citation type="submission" date="2024-02" db="EMBL/GenBank/DDBJ databases">
        <authorList>
            <person name="Daric V."/>
            <person name="Darras S."/>
        </authorList>
    </citation>
    <scope>NUCLEOTIDE SEQUENCE [LARGE SCALE GENOMIC DNA]</scope>
</reference>
<comment type="caution">
    <text evidence="5">The sequence shown here is derived from an EMBL/GenBank/DDBJ whole genome shotgun (WGS) entry which is preliminary data.</text>
</comment>
<dbReference type="InterPro" id="IPR027417">
    <property type="entry name" value="P-loop_NTPase"/>
</dbReference>
<comment type="similarity">
    <text evidence="1 3">Belongs to the sulfotransferase 1 family.</text>
</comment>
<dbReference type="SUPFAM" id="SSF52540">
    <property type="entry name" value="P-loop containing nucleoside triphosphate hydrolases"/>
    <property type="match status" value="1"/>
</dbReference>
<protein>
    <recommendedName>
        <fullName evidence="3">Sulfotransferase</fullName>
        <ecNumber evidence="3">2.8.2.-</ecNumber>
    </recommendedName>
</protein>
<dbReference type="Gene3D" id="3.40.50.300">
    <property type="entry name" value="P-loop containing nucleotide triphosphate hydrolases"/>
    <property type="match status" value="1"/>
</dbReference>
<evidence type="ECO:0000256" key="1">
    <source>
        <dbReference type="ARBA" id="ARBA00005771"/>
    </source>
</evidence>
<dbReference type="Proteomes" id="UP001642483">
    <property type="component" value="Unassembled WGS sequence"/>
</dbReference>
<evidence type="ECO:0000259" key="4">
    <source>
        <dbReference type="Pfam" id="PF00685"/>
    </source>
</evidence>
<name>A0ABP0GLZ5_CLALP</name>
<dbReference type="InterPro" id="IPR000863">
    <property type="entry name" value="Sulfotransferase_dom"/>
</dbReference>
<evidence type="ECO:0000313" key="5">
    <source>
        <dbReference type="EMBL" id="CAK8692756.1"/>
    </source>
</evidence>
<organism evidence="5 6">
    <name type="scientific">Clavelina lepadiformis</name>
    <name type="common">Light-bulb sea squirt</name>
    <name type="synonym">Ascidia lepadiformis</name>
    <dbReference type="NCBI Taxonomy" id="159417"/>
    <lineage>
        <taxon>Eukaryota</taxon>
        <taxon>Metazoa</taxon>
        <taxon>Chordata</taxon>
        <taxon>Tunicata</taxon>
        <taxon>Ascidiacea</taxon>
        <taxon>Aplousobranchia</taxon>
        <taxon>Clavelinidae</taxon>
        <taxon>Clavelina</taxon>
    </lineage>
</organism>
<evidence type="ECO:0000256" key="3">
    <source>
        <dbReference type="RuleBase" id="RU361155"/>
    </source>
</evidence>
<keyword evidence="2 3" id="KW-0808">Transferase</keyword>
<proteinExistence type="inferred from homology"/>
<gene>
    <name evidence="5" type="ORF">CVLEPA_LOCUS26000</name>
</gene>
<accession>A0ABP0GLZ5</accession>
<evidence type="ECO:0000313" key="6">
    <source>
        <dbReference type="Proteomes" id="UP001642483"/>
    </source>
</evidence>
<evidence type="ECO:0000256" key="2">
    <source>
        <dbReference type="ARBA" id="ARBA00022679"/>
    </source>
</evidence>
<dbReference type="EMBL" id="CAWYQH010000130">
    <property type="protein sequence ID" value="CAK8692756.1"/>
    <property type="molecule type" value="Genomic_DNA"/>
</dbReference>
<feature type="domain" description="Sulfotransferase" evidence="4">
    <location>
        <begin position="69"/>
        <end position="201"/>
    </location>
</feature>
<dbReference type="Pfam" id="PF00685">
    <property type="entry name" value="Sulfotransfer_1"/>
    <property type="match status" value="1"/>
</dbReference>
<dbReference type="EC" id="2.8.2.-" evidence="3"/>
<sequence length="208" mass="24494">MDNTYAYGPTLSYLSKEDQQKYSAEFKRYLQKAWREDATPKEWNGYYLLPAHEPATAQCAYNEWNPKEGDVIVASYPKTGTTWLGELVCNVVHCHDQKMLQKVTDTTFFFTFLSDGPESKFEVLEKLDIPKKVMRTHLPASLINFKKYHERGVKVIYIIRNPKDQAVSWYHFCRTQPFAALPSYKDMYTSDKRKFFDSYIDRRTKAFC</sequence>